<reference evidence="1 2" key="1">
    <citation type="submission" date="2016-03" db="EMBL/GenBank/DDBJ databases">
        <title>Acetic acid bacteria sequencing.</title>
        <authorList>
            <person name="Brandt J."/>
            <person name="Jakob F."/>
            <person name="Vogel R.F."/>
        </authorList>
    </citation>
    <scope>NUCLEOTIDE SEQUENCE [LARGE SCALE GENOMIC DNA]</scope>
    <source>
        <strain evidence="1 2">TMW2.1153</strain>
    </source>
</reference>
<evidence type="ECO:0000313" key="1">
    <source>
        <dbReference type="EMBL" id="AQS85662.1"/>
    </source>
</evidence>
<name>A0A1U9KIL9_ACEAC</name>
<protein>
    <submittedName>
        <fullName evidence="1">Uncharacterized protein</fullName>
    </submittedName>
</protein>
<organism evidence="1 2">
    <name type="scientific">Acetobacter aceti</name>
    <dbReference type="NCBI Taxonomy" id="435"/>
    <lineage>
        <taxon>Bacteria</taxon>
        <taxon>Pseudomonadati</taxon>
        <taxon>Pseudomonadota</taxon>
        <taxon>Alphaproteobacteria</taxon>
        <taxon>Acetobacterales</taxon>
        <taxon>Acetobacteraceae</taxon>
        <taxon>Acetobacter</taxon>
        <taxon>Acetobacter subgen. Acetobacter</taxon>
    </lineage>
</organism>
<dbReference type="AlphaFoldDB" id="A0A1U9KIL9"/>
<dbReference type="Proteomes" id="UP000188937">
    <property type="component" value="Chromosome"/>
</dbReference>
<dbReference type="EMBL" id="CP014692">
    <property type="protein sequence ID" value="AQS85662.1"/>
    <property type="molecule type" value="Genomic_DNA"/>
</dbReference>
<sequence length="61" mass="7284">MFFRIVFRRQPHEILLFFSILPDIYSFAEELMIFYLYSSWVYLFFNTVSLGGGSEAISFLI</sequence>
<accession>A0A1U9KIL9</accession>
<gene>
    <name evidence="1" type="ORF">A0U92_13765</name>
</gene>
<evidence type="ECO:0000313" key="2">
    <source>
        <dbReference type="Proteomes" id="UP000188937"/>
    </source>
</evidence>
<keyword evidence="2" id="KW-1185">Reference proteome</keyword>
<proteinExistence type="predicted"/>
<dbReference type="KEGG" id="aace:A0U92_13765"/>